<evidence type="ECO:0000313" key="6">
    <source>
        <dbReference type="Proteomes" id="UP000430146"/>
    </source>
</evidence>
<dbReference type="InterPro" id="IPR006059">
    <property type="entry name" value="SBP"/>
</dbReference>
<dbReference type="GO" id="GO:0019808">
    <property type="term" value="F:polyamine binding"/>
    <property type="evidence" value="ECO:0007669"/>
    <property type="project" value="InterPro"/>
</dbReference>
<dbReference type="PROSITE" id="PS51257">
    <property type="entry name" value="PROKAR_LIPOPROTEIN"/>
    <property type="match status" value="1"/>
</dbReference>
<comment type="subcellular location">
    <subcellularLocation>
        <location evidence="1">Periplasm</location>
    </subcellularLocation>
</comment>
<dbReference type="RefSeq" id="WP_159231950.1">
    <property type="nucleotide sequence ID" value="NZ_CACSIP010000023.1"/>
</dbReference>
<evidence type="ECO:0000313" key="5">
    <source>
        <dbReference type="EMBL" id="CAA0124809.1"/>
    </source>
</evidence>
<keyword evidence="2" id="KW-0813">Transport</keyword>
<organism evidence="5 6">
    <name type="scientific">Mycolicibacterium vanbaalenii</name>
    <name type="common">Mycobacterium vanbaalenii</name>
    <dbReference type="NCBI Taxonomy" id="110539"/>
    <lineage>
        <taxon>Bacteria</taxon>
        <taxon>Bacillati</taxon>
        <taxon>Actinomycetota</taxon>
        <taxon>Actinomycetes</taxon>
        <taxon>Mycobacteriales</taxon>
        <taxon>Mycobacteriaceae</taxon>
        <taxon>Mycolicibacterium</taxon>
    </lineage>
</organism>
<dbReference type="PANTHER" id="PTHR30222">
    <property type="entry name" value="SPERMIDINE/PUTRESCINE-BINDING PERIPLASMIC PROTEIN"/>
    <property type="match status" value="1"/>
</dbReference>
<protein>
    <submittedName>
        <fullName evidence="5">Putrescine-binding periplasmic protein</fullName>
    </submittedName>
</protein>
<accession>A0A5S9QXH6</accession>
<evidence type="ECO:0000256" key="4">
    <source>
        <dbReference type="ARBA" id="ARBA00022764"/>
    </source>
</evidence>
<dbReference type="Proteomes" id="UP000430146">
    <property type="component" value="Unassembled WGS sequence"/>
</dbReference>
<keyword evidence="4" id="KW-0574">Periplasm</keyword>
<gene>
    <name evidence="5" type="primary">potF</name>
    <name evidence="5" type="ORF">AELLOGFF_01149</name>
</gene>
<sequence>MTTTANKLVIATSAATLLVAGCSGGDSGGAAEPGLANPGDPASIAGTVRLYSYEDGFNDDYLASFHEMYPNITLETAGFGSNEEAIAKIQAGFEADVINTCVDEGALEAVQKGVYAPLDIARLENWANLWPAMKEMPGITVDGEVYVVPVDAGTAGLIYNADKITTPPDSWTDMFDPQYRDRVSLQDNAVTAIDIGALATGISDPLNMDEAQLDTVKQYLIDNRSQFRTLWEDQGEVLSQFKSGEIDLASGYTSIVKELQADGVNVEFAVGKEGQMLWTCGYGISPDIADENVDAAYALLNWYTSLPAQIYAATNWYYLPSNEGIIDAVTPEVRADAQLDTLFDLDNAIPASPPKDRDAWVKAWAEVKAS</sequence>
<dbReference type="SUPFAM" id="SSF53850">
    <property type="entry name" value="Periplasmic binding protein-like II"/>
    <property type="match status" value="1"/>
</dbReference>
<name>A0A5S9QXH6_MYCVN</name>
<dbReference type="Pfam" id="PF13416">
    <property type="entry name" value="SBP_bac_8"/>
    <property type="match status" value="1"/>
</dbReference>
<keyword evidence="6" id="KW-1185">Reference proteome</keyword>
<dbReference type="PRINTS" id="PR00909">
    <property type="entry name" value="SPERMDNBNDNG"/>
</dbReference>
<dbReference type="GO" id="GO:0042597">
    <property type="term" value="C:periplasmic space"/>
    <property type="evidence" value="ECO:0007669"/>
    <property type="project" value="UniProtKB-SubCell"/>
</dbReference>
<proteinExistence type="predicted"/>
<evidence type="ECO:0000256" key="1">
    <source>
        <dbReference type="ARBA" id="ARBA00004418"/>
    </source>
</evidence>
<reference evidence="5 6" key="1">
    <citation type="submission" date="2019-11" db="EMBL/GenBank/DDBJ databases">
        <authorList>
            <person name="Holert J."/>
        </authorList>
    </citation>
    <scope>NUCLEOTIDE SEQUENCE [LARGE SCALE GENOMIC DNA]</scope>
    <source>
        <strain evidence="5">BC8_1</strain>
    </source>
</reference>
<dbReference type="GO" id="GO:0015846">
    <property type="term" value="P:polyamine transport"/>
    <property type="evidence" value="ECO:0007669"/>
    <property type="project" value="InterPro"/>
</dbReference>
<dbReference type="OrthoDB" id="9769319at2"/>
<dbReference type="AlphaFoldDB" id="A0A5S9QXH6"/>
<keyword evidence="3" id="KW-0732">Signal</keyword>
<evidence type="ECO:0000256" key="2">
    <source>
        <dbReference type="ARBA" id="ARBA00022448"/>
    </source>
</evidence>
<dbReference type="PANTHER" id="PTHR30222:SF17">
    <property type="entry name" value="SPERMIDINE_PUTRESCINE-BINDING PERIPLASMIC PROTEIN"/>
    <property type="match status" value="1"/>
</dbReference>
<dbReference type="EMBL" id="CACSIP010000023">
    <property type="protein sequence ID" value="CAA0124809.1"/>
    <property type="molecule type" value="Genomic_DNA"/>
</dbReference>
<dbReference type="InterPro" id="IPR001188">
    <property type="entry name" value="Sperm_putr-bd"/>
</dbReference>
<evidence type="ECO:0000256" key="3">
    <source>
        <dbReference type="ARBA" id="ARBA00022729"/>
    </source>
</evidence>
<dbReference type="Gene3D" id="3.40.190.10">
    <property type="entry name" value="Periplasmic binding protein-like II"/>
    <property type="match status" value="2"/>
</dbReference>